<evidence type="ECO:0000313" key="1">
    <source>
        <dbReference type="EMBL" id="TKR87613.1"/>
    </source>
</evidence>
<accession>A0A4U5NWJ3</accession>
<organism evidence="1 2">
    <name type="scientific">Steinernema carpocapsae</name>
    <name type="common">Entomopathogenic nematode</name>
    <dbReference type="NCBI Taxonomy" id="34508"/>
    <lineage>
        <taxon>Eukaryota</taxon>
        <taxon>Metazoa</taxon>
        <taxon>Ecdysozoa</taxon>
        <taxon>Nematoda</taxon>
        <taxon>Chromadorea</taxon>
        <taxon>Rhabditida</taxon>
        <taxon>Tylenchina</taxon>
        <taxon>Panagrolaimomorpha</taxon>
        <taxon>Strongyloidoidea</taxon>
        <taxon>Steinernematidae</taxon>
        <taxon>Steinernema</taxon>
    </lineage>
</organism>
<name>A0A4U5NWJ3_STECR</name>
<protein>
    <submittedName>
        <fullName evidence="1">Uncharacterized protein</fullName>
    </submittedName>
</protein>
<comment type="caution">
    <text evidence="1">The sequence shown here is derived from an EMBL/GenBank/DDBJ whole genome shotgun (WGS) entry which is preliminary data.</text>
</comment>
<dbReference type="AlphaFoldDB" id="A0A4U5NWJ3"/>
<proteinExistence type="predicted"/>
<reference evidence="1 2" key="1">
    <citation type="journal article" date="2015" name="Genome Biol.">
        <title>Comparative genomics of Steinernema reveals deeply conserved gene regulatory networks.</title>
        <authorList>
            <person name="Dillman A.R."/>
            <person name="Macchietto M."/>
            <person name="Porter C.F."/>
            <person name="Rogers A."/>
            <person name="Williams B."/>
            <person name="Antoshechkin I."/>
            <person name="Lee M.M."/>
            <person name="Goodwin Z."/>
            <person name="Lu X."/>
            <person name="Lewis E.E."/>
            <person name="Goodrich-Blair H."/>
            <person name="Stock S.P."/>
            <person name="Adams B.J."/>
            <person name="Sternberg P.W."/>
            <person name="Mortazavi A."/>
        </authorList>
    </citation>
    <scope>NUCLEOTIDE SEQUENCE [LARGE SCALE GENOMIC DNA]</scope>
    <source>
        <strain evidence="1 2">ALL</strain>
    </source>
</reference>
<dbReference type="EMBL" id="AZBU02000003">
    <property type="protein sequence ID" value="TKR87613.1"/>
    <property type="molecule type" value="Genomic_DNA"/>
</dbReference>
<gene>
    <name evidence="1" type="ORF">L596_011985</name>
</gene>
<keyword evidence="2" id="KW-1185">Reference proteome</keyword>
<dbReference type="Proteomes" id="UP000298663">
    <property type="component" value="Unassembled WGS sequence"/>
</dbReference>
<sequence length="80" mass="9056">MSLEMVNRPKKTDYETSLWPSLQPICGPHGASKNQPVVHVQKYHNQIRGVFEVCMALWGAANYSRCQQMCVWTAVTLGSF</sequence>
<reference evidence="1 2" key="2">
    <citation type="journal article" date="2019" name="G3 (Bethesda)">
        <title>Hybrid Assembly of the Genome of the Entomopathogenic Nematode Steinernema carpocapsae Identifies the X-Chromosome.</title>
        <authorList>
            <person name="Serra L."/>
            <person name="Macchietto M."/>
            <person name="Macias-Munoz A."/>
            <person name="McGill C.J."/>
            <person name="Rodriguez I.M."/>
            <person name="Rodriguez B."/>
            <person name="Murad R."/>
            <person name="Mortazavi A."/>
        </authorList>
    </citation>
    <scope>NUCLEOTIDE SEQUENCE [LARGE SCALE GENOMIC DNA]</scope>
    <source>
        <strain evidence="1 2">ALL</strain>
    </source>
</reference>
<evidence type="ECO:0000313" key="2">
    <source>
        <dbReference type="Proteomes" id="UP000298663"/>
    </source>
</evidence>